<organism evidence="1 2">
    <name type="scientific">Mesorhizobium metallidurans STM 2683</name>
    <dbReference type="NCBI Taxonomy" id="1297569"/>
    <lineage>
        <taxon>Bacteria</taxon>
        <taxon>Pseudomonadati</taxon>
        <taxon>Pseudomonadota</taxon>
        <taxon>Alphaproteobacteria</taxon>
        <taxon>Hyphomicrobiales</taxon>
        <taxon>Phyllobacteriaceae</taxon>
        <taxon>Mesorhizobium</taxon>
    </lineage>
</organism>
<protein>
    <submittedName>
        <fullName evidence="1">Uncharacterized protein</fullName>
    </submittedName>
</protein>
<evidence type="ECO:0000313" key="1">
    <source>
        <dbReference type="EMBL" id="CCV02958.1"/>
    </source>
</evidence>
<dbReference type="AlphaFoldDB" id="M5EFK7"/>
<reference evidence="1 2" key="1">
    <citation type="submission" date="2013-02" db="EMBL/GenBank/DDBJ databases">
        <authorList>
            <person name="Genoscope - CEA"/>
        </authorList>
    </citation>
    <scope>NUCLEOTIDE SEQUENCE [LARGE SCALE GENOMIC DNA]</scope>
    <source>
        <strain evidence="1 2">STM 2683</strain>
    </source>
</reference>
<gene>
    <name evidence="1" type="ORF">MESS2_10054</name>
</gene>
<comment type="caution">
    <text evidence="1">The sequence shown here is derived from an EMBL/GenBank/DDBJ whole genome shotgun (WGS) entry which is preliminary data.</text>
</comment>
<dbReference type="eggNOG" id="COG3550">
    <property type="taxonomic scope" value="Bacteria"/>
</dbReference>
<name>M5EFK7_9HYPH</name>
<sequence length="174" mass="18790">MREAIAKRLIEEYSSAKGAADAVWTLARENQCIAKANRPKAMCSVAAVVPVRNEAAMDLIVAWPLPATICISPSPRSVGFASADAFVGGMSQKGPIGASRSSQFRRLSLIVCRRRFAPRCFLRMVIAKSGRPGASRRVSLDFPAMLGSVNLKIASSTLHTRNDCVWSRSGSIPR</sequence>
<accession>M5EFK7</accession>
<proteinExistence type="predicted"/>
<dbReference type="EMBL" id="CAUM01000001">
    <property type="protein sequence ID" value="CCV02958.1"/>
    <property type="molecule type" value="Genomic_DNA"/>
</dbReference>
<evidence type="ECO:0000313" key="2">
    <source>
        <dbReference type="Proteomes" id="UP000012062"/>
    </source>
</evidence>
<dbReference type="Proteomes" id="UP000012062">
    <property type="component" value="Unassembled WGS sequence"/>
</dbReference>
<keyword evidence="2" id="KW-1185">Reference proteome</keyword>
<dbReference type="STRING" id="1297569.MESS2_10054"/>